<dbReference type="Pfam" id="PF01158">
    <property type="entry name" value="Ribosomal_L36e"/>
    <property type="match status" value="1"/>
</dbReference>
<evidence type="ECO:0000256" key="10">
    <source>
        <dbReference type="ARBA" id="ARBA00035120"/>
    </source>
</evidence>
<dbReference type="FunFam" id="2.20.25.20:FF:000001">
    <property type="entry name" value="Casein kinase II subunit beta"/>
    <property type="match status" value="1"/>
</dbReference>
<comment type="similarity">
    <text evidence="10">Belongs to the fluoride channel Fluc/FEX (TC 1.A.43) family.</text>
</comment>
<dbReference type="InterPro" id="IPR035991">
    <property type="entry name" value="Casein_kinase_II_beta-like"/>
</dbReference>
<dbReference type="GO" id="GO:0005886">
    <property type="term" value="C:plasma membrane"/>
    <property type="evidence" value="ECO:0007669"/>
    <property type="project" value="UniProtKB-SubCell"/>
</dbReference>
<dbReference type="InterPro" id="IPR000509">
    <property type="entry name" value="Ribosomal_eL36"/>
</dbReference>
<dbReference type="SMART" id="SM01085">
    <property type="entry name" value="CK_II_beta"/>
    <property type="match status" value="1"/>
</dbReference>
<dbReference type="Proteomes" id="UP000636479">
    <property type="component" value="Unassembled WGS sequence"/>
</dbReference>
<feature type="compositionally biased region" description="Polar residues" evidence="14">
    <location>
        <begin position="397"/>
        <end position="409"/>
    </location>
</feature>
<dbReference type="PRINTS" id="PR00472">
    <property type="entry name" value="CASNKINASEII"/>
</dbReference>
<dbReference type="GO" id="GO:0003735">
    <property type="term" value="F:structural constituent of ribosome"/>
    <property type="evidence" value="ECO:0007669"/>
    <property type="project" value="InterPro"/>
</dbReference>
<dbReference type="InterPro" id="IPR000704">
    <property type="entry name" value="Casein_kinase_II_reg-sub"/>
</dbReference>
<evidence type="ECO:0000256" key="3">
    <source>
        <dbReference type="ARBA" id="ARBA00006941"/>
    </source>
</evidence>
<proteinExistence type="inferred from homology"/>
<comment type="subunit">
    <text evidence="13">Tetramer of two alpha and two beta subunits.</text>
</comment>
<dbReference type="PANTHER" id="PTHR11740:SF0">
    <property type="entry name" value="CASEIN KINASE II SUBUNIT BETA"/>
    <property type="match status" value="1"/>
</dbReference>
<dbReference type="GO" id="GO:0016301">
    <property type="term" value="F:kinase activity"/>
    <property type="evidence" value="ECO:0007669"/>
    <property type="project" value="UniProtKB-KW"/>
</dbReference>
<dbReference type="InterPro" id="IPR038097">
    <property type="entry name" value="Ribosomal_eL36_sf"/>
</dbReference>
<feature type="region of interest" description="Disordered" evidence="14">
    <location>
        <begin position="386"/>
        <end position="417"/>
    </location>
</feature>
<dbReference type="Gene3D" id="1.10.1820.10">
    <property type="entry name" value="protein kinase ck2 holoenzyme, chain C, domain 1"/>
    <property type="match status" value="1"/>
</dbReference>
<reference evidence="16" key="1">
    <citation type="submission" date="2020-05" db="EMBL/GenBank/DDBJ databases">
        <title>Mycena genomes resolve the evolution of fungal bioluminescence.</title>
        <authorList>
            <person name="Tsai I.J."/>
        </authorList>
    </citation>
    <scope>NUCLEOTIDE SEQUENCE</scope>
    <source>
        <strain evidence="16">171206Taipei</strain>
    </source>
</reference>
<evidence type="ECO:0000256" key="11">
    <source>
        <dbReference type="ARBA" id="ARBA00035585"/>
    </source>
</evidence>
<evidence type="ECO:0000256" key="1">
    <source>
        <dbReference type="ARBA" id="ARBA00004651"/>
    </source>
</evidence>
<dbReference type="PANTHER" id="PTHR11740">
    <property type="entry name" value="CASEIN KINASE II SUBUNIT BETA"/>
    <property type="match status" value="1"/>
</dbReference>
<evidence type="ECO:0000256" key="2">
    <source>
        <dbReference type="ARBA" id="ARBA00006509"/>
    </source>
</evidence>
<keyword evidence="16" id="KW-0808">Transferase</keyword>
<evidence type="ECO:0000313" key="17">
    <source>
        <dbReference type="Proteomes" id="UP000636479"/>
    </source>
</evidence>
<keyword evidence="17" id="KW-1185">Reference proteome</keyword>
<dbReference type="GO" id="GO:0005956">
    <property type="term" value="C:protein kinase CK2 complex"/>
    <property type="evidence" value="ECO:0007669"/>
    <property type="project" value="UniProtKB-UniRule"/>
</dbReference>
<dbReference type="Gene3D" id="1.10.10.1760">
    <property type="entry name" value="60S ribosomal protein L36"/>
    <property type="match status" value="1"/>
</dbReference>
<keyword evidence="16" id="KW-0418">Kinase</keyword>
<comment type="similarity">
    <text evidence="3 13">Belongs to the casein kinase 2 subunit beta family.</text>
</comment>
<dbReference type="Pfam" id="PF02537">
    <property type="entry name" value="CRCB"/>
    <property type="match status" value="1"/>
</dbReference>
<keyword evidence="5 15" id="KW-0812">Transmembrane</keyword>
<evidence type="ECO:0000256" key="4">
    <source>
        <dbReference type="ARBA" id="ARBA00022475"/>
    </source>
</evidence>
<dbReference type="GO" id="GO:0019887">
    <property type="term" value="F:protein kinase regulator activity"/>
    <property type="evidence" value="ECO:0007669"/>
    <property type="project" value="InterPro"/>
</dbReference>
<keyword evidence="6" id="KW-0689">Ribosomal protein</keyword>
<dbReference type="InterPro" id="IPR003691">
    <property type="entry name" value="FluC"/>
</dbReference>
<sequence>MNLADSSNGDAKEKEIPRPPAPPTFHPLSAEILTLLMPMSVFGVLARLGLSALTTDNGQSIFPLIYAQAVGCLIMGFCLDLKEPFSRYYPQAYTALTTGFCGSLTTFSGWELDIFKSWVNDGSISRSGLSSAIDGICKTVFTISVCVSSLFYGMHLANLALPYFRAPQPPKIPLWMSRPREDDAIGAADEAMEEQEDQDDGYTSSTPTSTLTWIAWFCSLPGHEYFCEVTEDFIEDDFNLTGLNSMVPFWKEAMEMVLDVEPDEDAAKIPDVSIVESSAEMLYGLVHQRYILGRAGQQAMFEKYESGVFGICPRVYCIGCSVVPCGRSDIPGIDTVKLFCPNCNDIYIPPSSRFQGVDGKYLFHFCYVLMPTLNYRESAPAPFWKPPSGGGGSTSPRNTSRLSPFSNPNPYGGQKRAAGYVVGPGMSWLRLRPESTEELEQVDWRGRWIDDEEYDSADEDQDPQMQMEDFDGDAADDDEEDEDDQEEEDEEEVTKPTVITRPPPPSGGVTIMCGQFRLLFHISPQDSMARTNLRYGLNHGHPTTAIPKTVKPSQRKGHLSTKTKFVRSVVREVVGFSAYERRVMELLRNSKDKKARKLTKKRLGTLLRSKRKLEELQGVIQESRRAAH</sequence>
<keyword evidence="7 15" id="KW-1133">Transmembrane helix</keyword>
<dbReference type="Gene3D" id="2.20.25.20">
    <property type="match status" value="1"/>
</dbReference>
<comment type="subcellular location">
    <subcellularLocation>
        <location evidence="1">Cell membrane</location>
        <topology evidence="1">Multi-pass membrane protein</topology>
    </subcellularLocation>
</comment>
<evidence type="ECO:0000256" key="6">
    <source>
        <dbReference type="ARBA" id="ARBA00022980"/>
    </source>
</evidence>
<keyword evidence="4" id="KW-1003">Cell membrane</keyword>
<dbReference type="GO" id="GO:0005840">
    <property type="term" value="C:ribosome"/>
    <property type="evidence" value="ECO:0007669"/>
    <property type="project" value="UniProtKB-KW"/>
</dbReference>
<evidence type="ECO:0000313" key="16">
    <source>
        <dbReference type="EMBL" id="KAF7301725.1"/>
    </source>
</evidence>
<evidence type="ECO:0000256" key="9">
    <source>
        <dbReference type="ARBA" id="ARBA00023274"/>
    </source>
</evidence>
<comment type="function">
    <text evidence="12 13">Regulatory subunit of casein kinase II/CK2. As part of the kinase complex regulates the basal catalytic activity of the alpha subunit a constitutively active serine/threonine-protein kinase that phosphorylates a large number of substrates containing acidic residues C-terminal to the phosphorylated serine or threonine.</text>
</comment>
<dbReference type="FunFam" id="1.10.1820.10:FF:000005">
    <property type="entry name" value="Casein kinase II subunit beta"/>
    <property type="match status" value="1"/>
</dbReference>
<evidence type="ECO:0000256" key="5">
    <source>
        <dbReference type="ARBA" id="ARBA00022692"/>
    </source>
</evidence>
<feature type="transmembrane region" description="Helical" evidence="15">
    <location>
        <begin position="28"/>
        <end position="48"/>
    </location>
</feature>
<dbReference type="SUPFAM" id="SSF57798">
    <property type="entry name" value="Casein kinase II beta subunit"/>
    <property type="match status" value="1"/>
</dbReference>
<dbReference type="EMBL" id="JACAZF010000006">
    <property type="protein sequence ID" value="KAF7301725.1"/>
    <property type="molecule type" value="Genomic_DNA"/>
</dbReference>
<protein>
    <recommendedName>
        <fullName evidence="13">Casein kinase II subunit beta</fullName>
        <shortName evidence="13">CK II beta</shortName>
    </recommendedName>
</protein>
<feature type="compositionally biased region" description="Acidic residues" evidence="14">
    <location>
        <begin position="453"/>
        <end position="492"/>
    </location>
</feature>
<evidence type="ECO:0000256" key="13">
    <source>
        <dbReference type="RuleBase" id="RU361268"/>
    </source>
</evidence>
<comment type="catalytic activity">
    <reaction evidence="11">
        <text>fluoride(in) = fluoride(out)</text>
        <dbReference type="Rhea" id="RHEA:76159"/>
        <dbReference type="ChEBI" id="CHEBI:17051"/>
    </reaction>
    <physiologicalReaction direction="left-to-right" evidence="11">
        <dbReference type="Rhea" id="RHEA:76160"/>
    </physiologicalReaction>
</comment>
<accession>A0A8H6SMS4</accession>
<dbReference type="AlphaFoldDB" id="A0A8H6SMS4"/>
<feature type="region of interest" description="Disordered" evidence="14">
    <location>
        <begin position="1"/>
        <end position="23"/>
    </location>
</feature>
<dbReference type="RefSeq" id="XP_037219725.1">
    <property type="nucleotide sequence ID" value="XM_037364081.1"/>
</dbReference>
<dbReference type="InterPro" id="IPR016149">
    <property type="entry name" value="Casein_kin_II_reg-sub_N"/>
</dbReference>
<gene>
    <name evidence="16" type="ORF">MIND_00738100</name>
</gene>
<evidence type="ECO:0000256" key="14">
    <source>
        <dbReference type="SAM" id="MobiDB-lite"/>
    </source>
</evidence>
<evidence type="ECO:0000256" key="12">
    <source>
        <dbReference type="ARBA" id="ARBA00045899"/>
    </source>
</evidence>
<dbReference type="Pfam" id="PF01214">
    <property type="entry name" value="CK_II_beta"/>
    <property type="match status" value="1"/>
</dbReference>
<evidence type="ECO:0000256" key="15">
    <source>
        <dbReference type="SAM" id="Phobius"/>
    </source>
</evidence>
<evidence type="ECO:0000256" key="8">
    <source>
        <dbReference type="ARBA" id="ARBA00023136"/>
    </source>
</evidence>
<feature type="region of interest" description="Disordered" evidence="14">
    <location>
        <begin position="453"/>
        <end position="507"/>
    </location>
</feature>
<dbReference type="FunFam" id="1.10.10.1760:FF:000001">
    <property type="entry name" value="60S ribosomal protein L36"/>
    <property type="match status" value="1"/>
</dbReference>
<dbReference type="GO" id="GO:0005737">
    <property type="term" value="C:cytoplasm"/>
    <property type="evidence" value="ECO:0007669"/>
    <property type="project" value="TreeGrafter"/>
</dbReference>
<name>A0A8H6SMS4_9AGAR</name>
<keyword evidence="8 15" id="KW-0472">Membrane</keyword>
<evidence type="ECO:0000256" key="7">
    <source>
        <dbReference type="ARBA" id="ARBA00022989"/>
    </source>
</evidence>
<dbReference type="GO" id="GO:0006359">
    <property type="term" value="P:regulation of transcription by RNA polymerase III"/>
    <property type="evidence" value="ECO:0007669"/>
    <property type="project" value="TreeGrafter"/>
</dbReference>
<feature type="transmembrane region" description="Helical" evidence="15">
    <location>
        <begin position="60"/>
        <end position="79"/>
    </location>
</feature>
<dbReference type="GeneID" id="59346597"/>
<keyword evidence="9" id="KW-0687">Ribonucleoprotein</keyword>
<dbReference type="OrthoDB" id="2275560at2759"/>
<dbReference type="GO" id="GO:0034456">
    <property type="term" value="C:UTP-C complex"/>
    <property type="evidence" value="ECO:0007669"/>
    <property type="project" value="TreeGrafter"/>
</dbReference>
<dbReference type="GO" id="GO:0006412">
    <property type="term" value="P:translation"/>
    <property type="evidence" value="ECO:0007669"/>
    <property type="project" value="InterPro"/>
</dbReference>
<organism evidence="16 17">
    <name type="scientific">Mycena indigotica</name>
    <dbReference type="NCBI Taxonomy" id="2126181"/>
    <lineage>
        <taxon>Eukaryota</taxon>
        <taxon>Fungi</taxon>
        <taxon>Dikarya</taxon>
        <taxon>Basidiomycota</taxon>
        <taxon>Agaricomycotina</taxon>
        <taxon>Agaricomycetes</taxon>
        <taxon>Agaricomycetidae</taxon>
        <taxon>Agaricales</taxon>
        <taxon>Marasmiineae</taxon>
        <taxon>Mycenaceae</taxon>
        <taxon>Mycena</taxon>
    </lineage>
</organism>
<comment type="similarity">
    <text evidence="2">Belongs to the eukaryotic ribosomal protein eL36 family.</text>
</comment>
<comment type="caution">
    <text evidence="16">The sequence shown here is derived from an EMBL/GenBank/DDBJ whole genome shotgun (WGS) entry which is preliminary data.</text>
</comment>